<protein>
    <recommendedName>
        <fullName evidence="2">HEAT repeat domain-containing protein</fullName>
    </recommendedName>
</protein>
<organism evidence="1">
    <name type="scientific">Treponema denticola H-22</name>
    <dbReference type="NCBI Taxonomy" id="999432"/>
    <lineage>
        <taxon>Bacteria</taxon>
        <taxon>Pseudomonadati</taxon>
        <taxon>Spirochaetota</taxon>
        <taxon>Spirochaetia</taxon>
        <taxon>Spirochaetales</taxon>
        <taxon>Treponemataceae</taxon>
        <taxon>Treponema</taxon>
    </lineage>
</organism>
<reference evidence="1" key="1">
    <citation type="submission" date="2012-01" db="EMBL/GenBank/DDBJ databases">
        <title>The Genome Sequence of Treponema denticola H-22.</title>
        <authorList>
            <consortium name="The Broad Institute Genome Sequencing Platform"/>
            <person name="Earl A."/>
            <person name="Ward D."/>
            <person name="Feldgarden M."/>
            <person name="Gevers D."/>
            <person name="Blanton J.M."/>
            <person name="Fenno C.J."/>
            <person name="Baranova O.V."/>
            <person name="Mathney J."/>
            <person name="Dewhirst F.E."/>
            <person name="Izard J."/>
            <person name="Young S.K."/>
            <person name="Zeng Q."/>
            <person name="Gargeya S."/>
            <person name="Fitzgerald M."/>
            <person name="Haas B."/>
            <person name="Abouelleil A."/>
            <person name="Alvarado L."/>
            <person name="Arachchi H.M."/>
            <person name="Berlin A."/>
            <person name="Chapman S.B."/>
            <person name="Gearin G."/>
            <person name="Goldberg J."/>
            <person name="Griggs A."/>
            <person name="Gujja S."/>
            <person name="Hansen M."/>
            <person name="Heiman D."/>
            <person name="Howarth C."/>
            <person name="Larimer J."/>
            <person name="Lui A."/>
            <person name="MacDonald P.J.P."/>
            <person name="McCowen C."/>
            <person name="Montmayeur A."/>
            <person name="Murphy C."/>
            <person name="Neiman D."/>
            <person name="Pearson M."/>
            <person name="Priest M."/>
            <person name="Roberts A."/>
            <person name="Saif S."/>
            <person name="Shea T."/>
            <person name="Sisk P."/>
            <person name="Stolte C."/>
            <person name="Sykes S."/>
            <person name="Wortman J."/>
            <person name="Nusbaum C."/>
            <person name="Birren B."/>
        </authorList>
    </citation>
    <scope>NUCLEOTIDE SEQUENCE [LARGE SCALE GENOMIC DNA]</scope>
    <source>
        <strain evidence="1">H-22</strain>
    </source>
</reference>
<comment type="caution">
    <text evidence="1">The sequence shown here is derived from an EMBL/GenBank/DDBJ whole genome shotgun (WGS) entry which is preliminary data.</text>
</comment>
<evidence type="ECO:0008006" key="2">
    <source>
        <dbReference type="Google" id="ProtNLM"/>
    </source>
</evidence>
<dbReference type="PATRIC" id="fig|999432.5.peg.2031"/>
<dbReference type="EMBL" id="AGDV01000020">
    <property type="protein sequence ID" value="EMB31575.1"/>
    <property type="molecule type" value="Genomic_DNA"/>
</dbReference>
<dbReference type="AlphaFoldDB" id="A0A0E2E2J8"/>
<evidence type="ECO:0000313" key="1">
    <source>
        <dbReference type="EMBL" id="EMB31575.1"/>
    </source>
</evidence>
<proteinExistence type="predicted"/>
<gene>
    <name evidence="1" type="ORF">HMPREF9726_01955</name>
</gene>
<sequence length="244" mass="27914">MAKYSKEALDEALLQAQSSDISMKTKGIKFLRQASCLETGTKNTYPIRDWFSETKNYTKLLKIVKSEKDPKLLWEYLFLIKTYCERYIDLAYLVKDSQNFISKKENTEFKIKACELGKLFLVHQDASVRQAAASLLWYLKKTSEVWPVIIELMQKKRDYITLSHIGIMVRNCYLLLNDDKIITDSFGNAVAKENLISLKDAEALKEAVSFSLEKTPKAAKKAGFNSVSEILDNIITALTKTVKK</sequence>
<dbReference type="Proteomes" id="UP000011705">
    <property type="component" value="Chromosome"/>
</dbReference>
<dbReference type="HOGENOM" id="CLU_1183593_0_0_12"/>
<dbReference type="InterPro" id="IPR016024">
    <property type="entry name" value="ARM-type_fold"/>
</dbReference>
<name>A0A0E2E2J8_TREDN</name>
<accession>A0A0E2E2J8</accession>
<dbReference type="SUPFAM" id="SSF48371">
    <property type="entry name" value="ARM repeat"/>
    <property type="match status" value="1"/>
</dbReference>
<dbReference type="RefSeq" id="WP_002685289.1">
    <property type="nucleotide sequence ID" value="NZ_CM001795.1"/>
</dbReference>